<dbReference type="Gene3D" id="2.130.10.10">
    <property type="entry name" value="YVTN repeat-like/Quinoprotein amine dehydrogenase"/>
    <property type="match status" value="1"/>
</dbReference>
<evidence type="ECO:0000313" key="2">
    <source>
        <dbReference type="Proteomes" id="UP000320496"/>
    </source>
</evidence>
<dbReference type="OrthoDB" id="9757947at2"/>
<dbReference type="PANTHER" id="PTHR43739">
    <property type="entry name" value="XYLOGLUCANASE (EUROFUNG)"/>
    <property type="match status" value="1"/>
</dbReference>
<dbReference type="InterPro" id="IPR052025">
    <property type="entry name" value="Xyloglucanase_GH74"/>
</dbReference>
<dbReference type="InterPro" id="IPR015943">
    <property type="entry name" value="WD40/YVTN_repeat-like_dom_sf"/>
</dbReference>
<name>A0A517Z6A6_9PLAN</name>
<organism evidence="1 2">
    <name type="scientific">Maioricimonas rarisocia</name>
    <dbReference type="NCBI Taxonomy" id="2528026"/>
    <lineage>
        <taxon>Bacteria</taxon>
        <taxon>Pseudomonadati</taxon>
        <taxon>Planctomycetota</taxon>
        <taxon>Planctomycetia</taxon>
        <taxon>Planctomycetales</taxon>
        <taxon>Planctomycetaceae</taxon>
        <taxon>Maioricimonas</taxon>
    </lineage>
</organism>
<dbReference type="SUPFAM" id="SSF110296">
    <property type="entry name" value="Oligoxyloglucan reducing end-specific cellobiohydrolase"/>
    <property type="match status" value="1"/>
</dbReference>
<dbReference type="AlphaFoldDB" id="A0A517Z6A6"/>
<keyword evidence="2" id="KW-1185">Reference proteome</keyword>
<dbReference type="EMBL" id="CP036275">
    <property type="protein sequence ID" value="QDU38016.1"/>
    <property type="molecule type" value="Genomic_DNA"/>
</dbReference>
<protein>
    <submittedName>
        <fullName evidence="1">BNR/Asp-box repeat protein</fullName>
    </submittedName>
</protein>
<dbReference type="RefSeq" id="WP_145369344.1">
    <property type="nucleotide sequence ID" value="NZ_CP036275.1"/>
</dbReference>
<dbReference type="PANTHER" id="PTHR43739:SF5">
    <property type="entry name" value="EXO-ALPHA-SIALIDASE"/>
    <property type="match status" value="1"/>
</dbReference>
<sequence>MADRMLVSTRKGLFTITRGGSNGWKSDAPAFLGENVTLTFRDPRSGRMHAALNLGHFGVKRHISDDDGDNWSEASVPTYEEHDQIITGDGKEPEPAALKLLWALEAGGDDQPGRLWAGTGPGGLFRSDDDGETWTLVRSMWDRDERKNWFGGGYDWPAIHSICIDPGNSRSIRVAVSCGGAWISNDDGESWELGTGMKADFMPPDRTEDPTIQDPHRMVQCPSAPRHLWVQHHCGIFRSTDGGRSWSDVPAAKPSGFGFAVAVHPTRPETAWFVPAVKDACRVPVDGRFVVSRTRDGGESFDVLSDGLPPAPAWDLVYRHGLAVDETGEELAMGSTTGGLWFSDDQGDRWTCLSQHLPPVNAVCFV</sequence>
<gene>
    <name evidence="1" type="ORF">Mal4_23360</name>
</gene>
<dbReference type="GO" id="GO:0010411">
    <property type="term" value="P:xyloglucan metabolic process"/>
    <property type="evidence" value="ECO:0007669"/>
    <property type="project" value="TreeGrafter"/>
</dbReference>
<dbReference type="CDD" id="cd15482">
    <property type="entry name" value="Sialidase_non-viral"/>
    <property type="match status" value="1"/>
</dbReference>
<evidence type="ECO:0000313" key="1">
    <source>
        <dbReference type="EMBL" id="QDU38016.1"/>
    </source>
</evidence>
<proteinExistence type="predicted"/>
<dbReference type="Proteomes" id="UP000320496">
    <property type="component" value="Chromosome"/>
</dbReference>
<accession>A0A517Z6A6</accession>
<dbReference type="KEGG" id="mri:Mal4_23360"/>
<reference evidence="1 2" key="1">
    <citation type="submission" date="2019-02" db="EMBL/GenBank/DDBJ databases">
        <title>Deep-cultivation of Planctomycetes and their phenomic and genomic characterization uncovers novel biology.</title>
        <authorList>
            <person name="Wiegand S."/>
            <person name="Jogler M."/>
            <person name="Boedeker C."/>
            <person name="Pinto D."/>
            <person name="Vollmers J."/>
            <person name="Rivas-Marin E."/>
            <person name="Kohn T."/>
            <person name="Peeters S.H."/>
            <person name="Heuer A."/>
            <person name="Rast P."/>
            <person name="Oberbeckmann S."/>
            <person name="Bunk B."/>
            <person name="Jeske O."/>
            <person name="Meyerdierks A."/>
            <person name="Storesund J.E."/>
            <person name="Kallscheuer N."/>
            <person name="Luecker S."/>
            <person name="Lage O.M."/>
            <person name="Pohl T."/>
            <person name="Merkel B.J."/>
            <person name="Hornburger P."/>
            <person name="Mueller R.-W."/>
            <person name="Bruemmer F."/>
            <person name="Labrenz M."/>
            <person name="Spormann A.M."/>
            <person name="Op den Camp H."/>
            <person name="Overmann J."/>
            <person name="Amann R."/>
            <person name="Jetten M.S.M."/>
            <person name="Mascher T."/>
            <person name="Medema M.H."/>
            <person name="Devos D.P."/>
            <person name="Kaster A.-K."/>
            <person name="Ovreas L."/>
            <person name="Rohde M."/>
            <person name="Galperin M.Y."/>
            <person name="Jogler C."/>
        </authorList>
    </citation>
    <scope>NUCLEOTIDE SEQUENCE [LARGE SCALE GENOMIC DNA]</scope>
    <source>
        <strain evidence="1 2">Mal4</strain>
    </source>
</reference>